<gene>
    <name evidence="5" type="ORF">SAMN06273567_103256</name>
</gene>
<dbReference type="Proteomes" id="UP000317484">
    <property type="component" value="Unassembled WGS sequence"/>
</dbReference>
<dbReference type="Gene3D" id="3.90.660.50">
    <property type="match status" value="1"/>
</dbReference>
<dbReference type="GO" id="GO:0016491">
    <property type="term" value="F:oxidoreductase activity"/>
    <property type="evidence" value="ECO:0007669"/>
    <property type="project" value="InterPro"/>
</dbReference>
<evidence type="ECO:0000256" key="2">
    <source>
        <dbReference type="ARBA" id="ARBA00038825"/>
    </source>
</evidence>
<evidence type="ECO:0000256" key="1">
    <source>
        <dbReference type="ARBA" id="ARBA00037217"/>
    </source>
</evidence>
<name>A0A521DJD7_9ACTN</name>
<evidence type="ECO:0000313" key="5">
    <source>
        <dbReference type="EMBL" id="SMO71705.1"/>
    </source>
</evidence>
<keyword evidence="6" id="KW-1185">Reference proteome</keyword>
<proteinExistence type="predicted"/>
<evidence type="ECO:0000313" key="6">
    <source>
        <dbReference type="Proteomes" id="UP000317484"/>
    </source>
</evidence>
<dbReference type="InterPro" id="IPR036188">
    <property type="entry name" value="FAD/NAD-bd_sf"/>
</dbReference>
<dbReference type="SUPFAM" id="SSF51905">
    <property type="entry name" value="FAD/NAD(P)-binding domain"/>
    <property type="match status" value="1"/>
</dbReference>
<dbReference type="GO" id="GO:0005829">
    <property type="term" value="C:cytosol"/>
    <property type="evidence" value="ECO:0007669"/>
    <property type="project" value="TreeGrafter"/>
</dbReference>
<dbReference type="PANTHER" id="PTHR10668:SF103">
    <property type="entry name" value="PYRIDINE NUCLEOTIDE-DISULFIDE OXIDOREDUCTASE DOMAIN-CONTAINING PROTEIN 2"/>
    <property type="match status" value="1"/>
</dbReference>
<dbReference type="Pfam" id="PF01593">
    <property type="entry name" value="Amino_oxidase"/>
    <property type="match status" value="1"/>
</dbReference>
<dbReference type="AlphaFoldDB" id="A0A521DJD7"/>
<evidence type="ECO:0000256" key="3">
    <source>
        <dbReference type="ARBA" id="ARBA00040298"/>
    </source>
</evidence>
<organism evidence="5 6">
    <name type="scientific">Geodermatophilus aquaeductus</name>
    <dbReference type="NCBI Taxonomy" id="1564161"/>
    <lineage>
        <taxon>Bacteria</taxon>
        <taxon>Bacillati</taxon>
        <taxon>Actinomycetota</taxon>
        <taxon>Actinomycetes</taxon>
        <taxon>Geodermatophilales</taxon>
        <taxon>Geodermatophilaceae</taxon>
        <taxon>Geodermatophilus</taxon>
    </lineage>
</organism>
<dbReference type="Gene3D" id="3.50.50.60">
    <property type="entry name" value="FAD/NAD(P)-binding domain"/>
    <property type="match status" value="1"/>
</dbReference>
<protein>
    <recommendedName>
        <fullName evidence="3">Pyridine nucleotide-disulfide oxidoreductase domain-containing protein 2</fullName>
    </recommendedName>
</protein>
<dbReference type="InterPro" id="IPR002937">
    <property type="entry name" value="Amino_oxidase"/>
</dbReference>
<comment type="function">
    <text evidence="1">Probable oxidoreductase that may play a role as regulator of mitochondrial function.</text>
</comment>
<reference evidence="5 6" key="1">
    <citation type="submission" date="2017-05" db="EMBL/GenBank/DDBJ databases">
        <authorList>
            <person name="Varghese N."/>
            <person name="Submissions S."/>
        </authorList>
    </citation>
    <scope>NUCLEOTIDE SEQUENCE [LARGE SCALE GENOMIC DNA]</scope>
    <source>
        <strain evidence="5 6">DSM 46834</strain>
    </source>
</reference>
<dbReference type="EMBL" id="FXTJ01000003">
    <property type="protein sequence ID" value="SMO71705.1"/>
    <property type="molecule type" value="Genomic_DNA"/>
</dbReference>
<comment type="subunit">
    <text evidence="2">Interacts with COX5B; this interaction may contribute to localize PYROXD2 to the inner face of the inner mitochondrial membrane.</text>
</comment>
<sequence length="514" mass="53457">MEVVERDEVLGGAVSTVERWPGVRVDRGSSAHVIVRHSGVVEELELAAHGLRYLDCDPWGFAPAPVPGDPGPDGRPLVFSVDLDATCASIAAACGEDDAAAYRRFVGVWGPRSRAVVDSFGRRPTPLGLARAFWPLGAPTADAPRTPGGDLAVDFLGSGDALLDRWFTSERLKAALAWFGAQSGPPMSEPGTAAMVAWAALLHDTPPGHPVGGSGGLARALRARLESDGGHVVLGDGAARLLVEDGRVCGVETASGRRVHAPVVVAACHVLATRDLAGDDAPPALADAAPPVGNGFGLVLRCLTDALPTYPGVDPAVSGQGLQLLCTDRAQLAAAHGDWLGGRLPREPVPLAMSFSASDDTLAPPGKHVVTVWGQWYPYALADGGDWDALAEAEAQRLVAAVDRYAPGFADSVQRMYVQTPLLLERELSLLRGNVMHVEMGLASMFSLRPTPALAGYRVPGLDGLYLAGASTHPGGGVSGNSGRTAARAVLADRRPLARARAAAGRAVRAARPR</sequence>
<feature type="domain" description="Amine oxidase" evidence="4">
    <location>
        <begin position="158"/>
        <end position="491"/>
    </location>
</feature>
<accession>A0A521DJD7</accession>
<dbReference type="PANTHER" id="PTHR10668">
    <property type="entry name" value="PHYTOENE DEHYDROGENASE"/>
    <property type="match status" value="1"/>
</dbReference>
<evidence type="ECO:0000259" key="4">
    <source>
        <dbReference type="Pfam" id="PF01593"/>
    </source>
</evidence>